<evidence type="ECO:0000313" key="2">
    <source>
        <dbReference type="Proteomes" id="UP000266258"/>
    </source>
</evidence>
<dbReference type="Proteomes" id="UP000266258">
    <property type="component" value="Unassembled WGS sequence"/>
</dbReference>
<accession>A0A3A1Y9P2</accession>
<proteinExistence type="predicted"/>
<dbReference type="EMBL" id="NRJH01000005">
    <property type="protein sequence ID" value="RIY33939.1"/>
    <property type="molecule type" value="Genomic_DNA"/>
</dbReference>
<reference evidence="1 2" key="1">
    <citation type="submission" date="2017-08" db="EMBL/GenBank/DDBJ databases">
        <title>Reclassification of Bisgaard taxon 37 and 44.</title>
        <authorList>
            <person name="Christensen H."/>
        </authorList>
    </citation>
    <scope>NUCLEOTIDE SEQUENCE [LARGE SCALE GENOMIC DNA]</scope>
    <source>
        <strain evidence="1 2">B96_4</strain>
    </source>
</reference>
<keyword evidence="2" id="KW-1185">Reference proteome</keyword>
<dbReference type="InterPro" id="IPR011735">
    <property type="entry name" value="WlaTC/HtrL_glycosyltransf"/>
</dbReference>
<dbReference type="AlphaFoldDB" id="A0A3A1Y9P2"/>
<evidence type="ECO:0000313" key="1">
    <source>
        <dbReference type="EMBL" id="RIY33939.1"/>
    </source>
</evidence>
<name>A0A3A1Y9P2_9GAMM</name>
<organism evidence="1 2">
    <name type="scientific">Psittacicella melopsittaci</name>
    <dbReference type="NCBI Taxonomy" id="2028576"/>
    <lineage>
        <taxon>Bacteria</taxon>
        <taxon>Pseudomonadati</taxon>
        <taxon>Pseudomonadota</taxon>
        <taxon>Gammaproteobacteria</taxon>
        <taxon>Pasteurellales</taxon>
        <taxon>Psittacicellaceae</taxon>
        <taxon>Psittacicella</taxon>
    </lineage>
</organism>
<sequence length="243" mass="29034">MVVFVANQEDKEHVLKLRGERKTTVIIYDLLKEKAELLERVTKVLFDPEYRSKVSPELLENGNIEYFKPEYNVVNFAKTFFVNYAIDHNLVEHEQVAWVDFGYHRGEKFFKGLTRWEFDFTPNKINFFNVMKKKRIPPFNTEEQVFRYMYENHVYIVGCIFAGDHKAWREFNTLLNQSIEELLSKNIIDDDQGVYMYCMLKRPELFKVRYVGVTWKVDNIANLYNQNSRGFKIRKALRALIGK</sequence>
<protein>
    <submittedName>
        <fullName evidence="1">Uncharacterized protein</fullName>
    </submittedName>
</protein>
<comment type="caution">
    <text evidence="1">The sequence shown here is derived from an EMBL/GenBank/DDBJ whole genome shotgun (WGS) entry which is preliminary data.</text>
</comment>
<dbReference type="OrthoDB" id="5678609at2"/>
<dbReference type="Pfam" id="PF09612">
    <property type="entry name" value="HtrL_YibB"/>
    <property type="match status" value="1"/>
</dbReference>
<gene>
    <name evidence="1" type="ORF">CJP74_00510</name>
</gene>